<dbReference type="Gene3D" id="4.10.280.10">
    <property type="entry name" value="Helix-loop-helix DNA-binding domain"/>
    <property type="match status" value="1"/>
</dbReference>
<dbReference type="InterPro" id="IPR015789">
    <property type="entry name" value="Twist-rel_bHLH"/>
</dbReference>
<dbReference type="PROSITE" id="PS50888">
    <property type="entry name" value="BHLH"/>
    <property type="match status" value="1"/>
</dbReference>
<dbReference type="InterPro" id="IPR011598">
    <property type="entry name" value="bHLH_dom"/>
</dbReference>
<keyword evidence="9" id="KW-1185">Reference proteome</keyword>
<evidence type="ECO:0000259" key="8">
    <source>
        <dbReference type="PROSITE" id="PS50888"/>
    </source>
</evidence>
<dbReference type="GO" id="GO:0000981">
    <property type="term" value="F:DNA-binding transcription factor activity, RNA polymerase II-specific"/>
    <property type="evidence" value="ECO:0007669"/>
    <property type="project" value="TreeGrafter"/>
</dbReference>
<organism evidence="9 10">
    <name type="scientific">Caenorhabditis tropicalis</name>
    <dbReference type="NCBI Taxonomy" id="1561998"/>
    <lineage>
        <taxon>Eukaryota</taxon>
        <taxon>Metazoa</taxon>
        <taxon>Ecdysozoa</taxon>
        <taxon>Nematoda</taxon>
        <taxon>Chromadorea</taxon>
        <taxon>Rhabditida</taxon>
        <taxon>Rhabditina</taxon>
        <taxon>Rhabditomorpha</taxon>
        <taxon>Rhabditoidea</taxon>
        <taxon>Rhabditidae</taxon>
        <taxon>Peloderinae</taxon>
        <taxon>Caenorhabditis</taxon>
    </lineage>
</organism>
<dbReference type="CDD" id="cd11464">
    <property type="entry name" value="bHLH_TS_TWIST"/>
    <property type="match status" value="1"/>
</dbReference>
<protein>
    <submittedName>
        <fullName evidence="10">BHLH domain-containing protein</fullName>
    </submittedName>
</protein>
<evidence type="ECO:0000256" key="1">
    <source>
        <dbReference type="ARBA" id="ARBA00022473"/>
    </source>
</evidence>
<evidence type="ECO:0000256" key="6">
    <source>
        <dbReference type="ARBA" id="ARBA00023242"/>
    </source>
</evidence>
<dbReference type="PANTHER" id="PTHR23349:SF50">
    <property type="entry name" value="PROTEIN TWIST"/>
    <property type="match status" value="1"/>
</dbReference>
<keyword evidence="4" id="KW-0238">DNA-binding</keyword>
<dbReference type="GO" id="GO:0046983">
    <property type="term" value="F:protein dimerization activity"/>
    <property type="evidence" value="ECO:0007669"/>
    <property type="project" value="InterPro"/>
</dbReference>
<dbReference type="STRING" id="1561998.A0A1I7USC9"/>
<accession>A0A1I7USC9</accession>
<dbReference type="Pfam" id="PF00010">
    <property type="entry name" value="HLH"/>
    <property type="match status" value="1"/>
</dbReference>
<feature type="compositionally biased region" description="Basic and acidic residues" evidence="7">
    <location>
        <begin position="20"/>
        <end position="29"/>
    </location>
</feature>
<reference evidence="10" key="1">
    <citation type="submission" date="2016-11" db="UniProtKB">
        <authorList>
            <consortium name="WormBaseParasite"/>
        </authorList>
    </citation>
    <scope>IDENTIFICATION</scope>
</reference>
<dbReference type="GO" id="GO:0030154">
    <property type="term" value="P:cell differentiation"/>
    <property type="evidence" value="ECO:0007669"/>
    <property type="project" value="UniProtKB-KW"/>
</dbReference>
<evidence type="ECO:0000256" key="5">
    <source>
        <dbReference type="ARBA" id="ARBA00023163"/>
    </source>
</evidence>
<dbReference type="Proteomes" id="UP000095282">
    <property type="component" value="Unplaced"/>
</dbReference>
<evidence type="ECO:0000256" key="3">
    <source>
        <dbReference type="ARBA" id="ARBA00023015"/>
    </source>
</evidence>
<keyword evidence="3" id="KW-0805">Transcription regulation</keyword>
<dbReference type="PANTHER" id="PTHR23349">
    <property type="entry name" value="BASIC HELIX-LOOP-HELIX TRANSCRIPTION FACTOR, TWIST"/>
    <property type="match status" value="1"/>
</dbReference>
<dbReference type="InterPro" id="IPR036638">
    <property type="entry name" value="HLH_DNA-bd_sf"/>
</dbReference>
<dbReference type="eggNOG" id="KOG4447">
    <property type="taxonomic scope" value="Eukaryota"/>
</dbReference>
<name>A0A1I7USC9_9PELO</name>
<dbReference type="AlphaFoldDB" id="A0A1I7USC9"/>
<dbReference type="WBParaSite" id="Csp11.Scaffold630.g18860.t2">
    <property type="protein sequence ID" value="Csp11.Scaffold630.g18860.t2"/>
    <property type="gene ID" value="Csp11.Scaffold630.g18860"/>
</dbReference>
<keyword evidence="6" id="KW-0539">Nucleus</keyword>
<proteinExistence type="predicted"/>
<evidence type="ECO:0000256" key="4">
    <source>
        <dbReference type="ARBA" id="ARBA00023125"/>
    </source>
</evidence>
<feature type="region of interest" description="Disordered" evidence="7">
    <location>
        <begin position="1"/>
        <end position="51"/>
    </location>
</feature>
<sequence>MSDTHVLEADALAVLTSDLESGRSHGDEHREDDEEEENVDSGEGFHFENRSHFQRPNRRIYSRAHEAYRGCIMVARRKGERVVRKNEVENVQQRACANRRERQRTKELNDAFTLLRKLIPSMPSDKMSKIHTLRIATDYISFLDEMQKNGCKLYGQSIFDEKRGYNLQSAFNMWRGNNGYTPISGPPQLPPLQSAHIPPPPPPPNMPPHCLMPQPWYLPCPPKQEYHDLSNSTIPSINPNPNQLTPIHWQ</sequence>
<evidence type="ECO:0000256" key="2">
    <source>
        <dbReference type="ARBA" id="ARBA00022782"/>
    </source>
</evidence>
<feature type="compositionally biased region" description="Acidic residues" evidence="7">
    <location>
        <begin position="30"/>
        <end position="40"/>
    </location>
</feature>
<evidence type="ECO:0000313" key="9">
    <source>
        <dbReference type="Proteomes" id="UP000095282"/>
    </source>
</evidence>
<dbReference type="SMART" id="SM00353">
    <property type="entry name" value="HLH"/>
    <property type="match status" value="1"/>
</dbReference>
<evidence type="ECO:0000313" key="10">
    <source>
        <dbReference type="WBParaSite" id="Csp11.Scaffold630.g18860.t2"/>
    </source>
</evidence>
<feature type="compositionally biased region" description="Pro residues" evidence="7">
    <location>
        <begin position="197"/>
        <end position="206"/>
    </location>
</feature>
<keyword evidence="5" id="KW-0804">Transcription</keyword>
<feature type="domain" description="BHLH" evidence="8">
    <location>
        <begin position="92"/>
        <end position="143"/>
    </location>
</feature>
<dbReference type="SUPFAM" id="SSF47459">
    <property type="entry name" value="HLH, helix-loop-helix DNA-binding domain"/>
    <property type="match status" value="1"/>
</dbReference>
<keyword evidence="2" id="KW-0221">Differentiation</keyword>
<dbReference type="InterPro" id="IPR050283">
    <property type="entry name" value="E-box_TF_Regulators"/>
</dbReference>
<keyword evidence="1" id="KW-0217">Developmental protein</keyword>
<dbReference type="GO" id="GO:0000977">
    <property type="term" value="F:RNA polymerase II transcription regulatory region sequence-specific DNA binding"/>
    <property type="evidence" value="ECO:0007669"/>
    <property type="project" value="TreeGrafter"/>
</dbReference>
<feature type="region of interest" description="Disordered" evidence="7">
    <location>
        <begin position="187"/>
        <end position="206"/>
    </location>
</feature>
<evidence type="ECO:0000256" key="7">
    <source>
        <dbReference type="SAM" id="MobiDB-lite"/>
    </source>
</evidence>